<reference evidence="2 3" key="1">
    <citation type="submission" date="2010-02" db="EMBL/GenBank/DDBJ databases">
        <authorList>
            <person name="Weinstock G."/>
            <person name="Sodergren E."/>
            <person name="Clifton S."/>
            <person name="Fulton L."/>
            <person name="Fulton B."/>
            <person name="Courtney L."/>
            <person name="Fronick C."/>
            <person name="Harrison M."/>
            <person name="Strong C."/>
            <person name="Farmer C."/>
            <person name="Delahaunty K."/>
            <person name="Markovic C."/>
            <person name="Hall O."/>
            <person name="Minx P."/>
            <person name="Tomlinson C."/>
            <person name="Mitreva M."/>
            <person name="Nelson J."/>
            <person name="Hou S."/>
            <person name="Wollam A."/>
            <person name="Pepin K.H."/>
            <person name="Johnson M."/>
            <person name="Bhonagiri V."/>
            <person name="Zhang X."/>
            <person name="Suruliraj S."/>
            <person name="Warren W."/>
            <person name="Chinwalla A."/>
            <person name="Mardis E.R."/>
            <person name="Wilson R.K."/>
        </authorList>
    </citation>
    <scope>NUCLEOTIDE SEQUENCE [LARGE SCALE GENOMIC DNA]</scope>
    <source>
        <strain evidence="2 3">DSM 20213</strain>
    </source>
</reference>
<gene>
    <name evidence="2" type="ORF">BIFBRE_03791</name>
</gene>
<name>D4BNY3_BIFBR</name>
<keyword evidence="1" id="KW-0812">Transmembrane</keyword>
<organism evidence="2 3">
    <name type="scientific">Bifidobacterium breve DSM 20213 = JCM 1192</name>
    <dbReference type="NCBI Taxonomy" id="518634"/>
    <lineage>
        <taxon>Bacteria</taxon>
        <taxon>Bacillati</taxon>
        <taxon>Actinomycetota</taxon>
        <taxon>Actinomycetes</taxon>
        <taxon>Bifidobacteriales</taxon>
        <taxon>Bifidobacteriaceae</taxon>
        <taxon>Bifidobacterium</taxon>
    </lineage>
</organism>
<dbReference type="EMBL" id="ACCG02000009">
    <property type="protein sequence ID" value="EFE89370.1"/>
    <property type="molecule type" value="Genomic_DNA"/>
</dbReference>
<keyword evidence="1" id="KW-1133">Transmembrane helix</keyword>
<dbReference type="HOGENOM" id="CLU_2647232_0_0_11"/>
<feature type="transmembrane region" description="Helical" evidence="1">
    <location>
        <begin position="7"/>
        <end position="25"/>
    </location>
</feature>
<protein>
    <submittedName>
        <fullName evidence="2">Uncharacterized protein</fullName>
    </submittedName>
</protein>
<sequence length="76" mass="8465">MLRFYLELRVWALAGILISSLLLAWVRLENGNAEAMALTDTLLRVPISVVVGVLVGALVAVLSTRESHLLKYFKNR</sequence>
<keyword evidence="3" id="KW-1185">Reference proteome</keyword>
<feature type="transmembrane region" description="Helical" evidence="1">
    <location>
        <begin position="45"/>
        <end position="64"/>
    </location>
</feature>
<evidence type="ECO:0000313" key="2">
    <source>
        <dbReference type="EMBL" id="EFE89370.1"/>
    </source>
</evidence>
<proteinExistence type="predicted"/>
<comment type="caution">
    <text evidence="2">The sequence shown here is derived from an EMBL/GenBank/DDBJ whole genome shotgun (WGS) entry which is preliminary data.</text>
</comment>
<dbReference type="AlphaFoldDB" id="D4BNY3"/>
<keyword evidence="1" id="KW-0472">Membrane</keyword>
<accession>D4BNY3</accession>
<dbReference type="Proteomes" id="UP000003191">
    <property type="component" value="Unassembled WGS sequence"/>
</dbReference>
<evidence type="ECO:0000313" key="3">
    <source>
        <dbReference type="Proteomes" id="UP000003191"/>
    </source>
</evidence>
<evidence type="ECO:0000256" key="1">
    <source>
        <dbReference type="SAM" id="Phobius"/>
    </source>
</evidence>